<dbReference type="GO" id="GO:0008641">
    <property type="term" value="F:ubiquitin-like modifier activating enzyme activity"/>
    <property type="evidence" value="ECO:0007669"/>
    <property type="project" value="InterPro"/>
</dbReference>
<dbReference type="CDD" id="cd00158">
    <property type="entry name" value="RHOD"/>
    <property type="match status" value="1"/>
</dbReference>
<dbReference type="GeneID" id="30000707"/>
<protein>
    <submittedName>
        <fullName evidence="3">Molybdopterin biosynthesis protein</fullName>
    </submittedName>
</protein>
<dbReference type="Gene3D" id="3.40.50.720">
    <property type="entry name" value="NAD(P)-binding Rossmann-like Domain"/>
    <property type="match status" value="1"/>
</dbReference>
<geneLocation type="chloroplast" evidence="3"/>
<dbReference type="PANTHER" id="PTHR10953">
    <property type="entry name" value="UBIQUITIN-ACTIVATING ENZYME E1"/>
    <property type="match status" value="1"/>
</dbReference>
<reference evidence="3" key="1">
    <citation type="submission" date="2016-10" db="EMBL/GenBank/DDBJ databases">
        <title>Chloroplast genomes as a tool to resolve red algal phylogenies: a case study in the Nemaliales.</title>
        <authorList>
            <person name="Costa J.F."/>
            <person name="Lin S.M."/>
            <person name="Macaya E.C."/>
            <person name="Fernandez-Garcia C."/>
            <person name="Verbruggen H."/>
        </authorList>
    </citation>
    <scope>NUCLEOTIDE SEQUENCE</scope>
    <source>
        <strain evidence="3">J.0158</strain>
    </source>
</reference>
<dbReference type="Pfam" id="PF00899">
    <property type="entry name" value="ThiF"/>
    <property type="match status" value="1"/>
</dbReference>
<dbReference type="EMBL" id="LT622868">
    <property type="protein sequence ID" value="SCW22451.1"/>
    <property type="molecule type" value="Genomic_DNA"/>
</dbReference>
<dbReference type="PROSITE" id="PS50206">
    <property type="entry name" value="RHODANESE_3"/>
    <property type="match status" value="1"/>
</dbReference>
<evidence type="ECO:0000313" key="3">
    <source>
        <dbReference type="EMBL" id="SCW22451.1"/>
    </source>
</evidence>
<dbReference type="RefSeq" id="YP_009314197.1">
    <property type="nucleotide sequence ID" value="NC_031660.1"/>
</dbReference>
<dbReference type="InterPro" id="IPR035985">
    <property type="entry name" value="Ubiquitin-activating_enz"/>
</dbReference>
<dbReference type="GO" id="GO:0016779">
    <property type="term" value="F:nucleotidyltransferase activity"/>
    <property type="evidence" value="ECO:0007669"/>
    <property type="project" value="TreeGrafter"/>
</dbReference>
<dbReference type="InterPro" id="IPR000594">
    <property type="entry name" value="ThiF_NAD_FAD-bd"/>
</dbReference>
<keyword evidence="3" id="KW-0150">Chloroplast</keyword>
<dbReference type="InterPro" id="IPR036873">
    <property type="entry name" value="Rhodanese-like_dom_sf"/>
</dbReference>
<name>A0A1G4NUT0_9FLOR</name>
<dbReference type="CDD" id="cd00757">
    <property type="entry name" value="ThiF_MoeB_HesA_family"/>
    <property type="match status" value="1"/>
</dbReference>
<dbReference type="SUPFAM" id="SSF69572">
    <property type="entry name" value="Activating enzymes of the ubiquitin-like proteins"/>
    <property type="match status" value="1"/>
</dbReference>
<dbReference type="Pfam" id="PF00581">
    <property type="entry name" value="Rhodanese"/>
    <property type="match status" value="1"/>
</dbReference>
<organism evidence="3">
    <name type="scientific">Izziella formosana</name>
    <dbReference type="NCBI Taxonomy" id="1653389"/>
    <lineage>
        <taxon>Eukaryota</taxon>
        <taxon>Rhodophyta</taxon>
        <taxon>Florideophyceae</taxon>
        <taxon>Nemaliophycidae</taxon>
        <taxon>Nemaliales</taxon>
        <taxon>Liagoraceae</taxon>
        <taxon>Izziella</taxon>
    </lineage>
</organism>
<feature type="domain" description="Rhodanese" evidence="2">
    <location>
        <begin position="292"/>
        <end position="369"/>
    </location>
</feature>
<dbReference type="InterPro" id="IPR001763">
    <property type="entry name" value="Rhodanese-like_dom"/>
</dbReference>
<dbReference type="FunFam" id="3.40.50.720:FF:000080">
    <property type="entry name" value="Thiazole biosynthesis adenylyltransferase ThiF"/>
    <property type="match status" value="1"/>
</dbReference>
<evidence type="ECO:0000256" key="1">
    <source>
        <dbReference type="ARBA" id="ARBA00009919"/>
    </source>
</evidence>
<proteinExistence type="inferred from homology"/>
<evidence type="ECO:0000259" key="2">
    <source>
        <dbReference type="PROSITE" id="PS50206"/>
    </source>
</evidence>
<dbReference type="PANTHER" id="PTHR10953:SF102">
    <property type="entry name" value="ADENYLYLTRANSFERASE AND SULFURTRANSFERASE MOCS3"/>
    <property type="match status" value="1"/>
</dbReference>
<gene>
    <name evidence="3" type="primary">moeB</name>
    <name evidence="3" type="ORF">J0158_214</name>
</gene>
<dbReference type="GO" id="GO:0005829">
    <property type="term" value="C:cytosol"/>
    <property type="evidence" value="ECO:0007669"/>
    <property type="project" value="TreeGrafter"/>
</dbReference>
<comment type="similarity">
    <text evidence="1">Belongs to the HesA/MoeB/ThiF family.</text>
</comment>
<dbReference type="AlphaFoldDB" id="A0A1G4NUT0"/>
<dbReference type="Gene3D" id="3.40.250.10">
    <property type="entry name" value="Rhodanese-like domain"/>
    <property type="match status" value="1"/>
</dbReference>
<accession>A0A1G4NUT0</accession>
<dbReference type="GO" id="GO:0008146">
    <property type="term" value="F:sulfotransferase activity"/>
    <property type="evidence" value="ECO:0007669"/>
    <property type="project" value="TreeGrafter"/>
</dbReference>
<reference evidence="3" key="2">
    <citation type="submission" date="2016-10" db="EMBL/GenBank/DDBJ databases">
        <authorList>
            <person name="de Groot N.N."/>
        </authorList>
    </citation>
    <scope>NUCLEOTIDE SEQUENCE</scope>
    <source>
        <strain evidence="3">J.0158</strain>
    </source>
</reference>
<dbReference type="GO" id="GO:0004792">
    <property type="term" value="F:thiosulfate-cyanide sulfurtransferase activity"/>
    <property type="evidence" value="ECO:0007669"/>
    <property type="project" value="TreeGrafter"/>
</dbReference>
<sequence>MKQPFLYTTKYSTSSLSAEEYAQYAKHIIIPEVQLQGQTRLKQSRVISIGAGGLASASLLYLVSSGIGTIGIIDDDHVEQSNLQRQVLYTQKNIGYSKSLCAKDALQKVNPSCNIEIFTLKFTAYNAENILHGYDIVLDHTDNFETRWLISKICHKLHKIHVYGAISTFQGQVGVFNYQGGPHYNDLNQYNNNQPHTSCNSNGVLSILPGIIGLLQATETLKIILGLGEILNGKIVLYDLLNNQFKTTYLQQKYDYNQLITHKSFRYNQIHHEQTTYKKTLSLKKLDIMLLSHNNIYLIDIRDKKEYELGHLFTAINIPLHKLKYSYNQGLLMHRANNKTIVIYCSSVLRSHIASLIMVDASIPHLILYM</sequence>
<keyword evidence="3" id="KW-0934">Plastid</keyword>
<dbReference type="InterPro" id="IPR045886">
    <property type="entry name" value="ThiF/MoeB/HesA"/>
</dbReference>